<dbReference type="Gene3D" id="1.25.40.10">
    <property type="entry name" value="Tetratricopeptide repeat domain"/>
    <property type="match status" value="1"/>
</dbReference>
<dbReference type="PATRIC" id="fig|1121335.3.peg.2690"/>
<dbReference type="KEGG" id="csd:Clst_2570"/>
<gene>
    <name evidence="1" type="ordered locus">Cst_c26820</name>
</gene>
<dbReference type="EMBL" id="CP004044">
    <property type="protein sequence ID" value="AGC69632.1"/>
    <property type="molecule type" value="Genomic_DNA"/>
</dbReference>
<accession>L7VSB2</accession>
<reference evidence="1 2" key="1">
    <citation type="journal article" date="2013" name="Genome Announc.">
        <title>Complete genome sequence of Clostridium stercorarium subsp. stercorarium strain DSM 8532, a thermophilic degrader of plant cell wall fibers.</title>
        <authorList>
            <person name="Poehlein A."/>
            <person name="Zverlov V.V."/>
            <person name="Daniel R."/>
            <person name="Schwarz W.H."/>
            <person name="Liebl W."/>
        </authorList>
    </citation>
    <scope>NUCLEOTIDE SEQUENCE [LARGE SCALE GENOMIC DNA]</scope>
    <source>
        <strain evidence="2">ATCC 35414 / DSM 8532 / NCIMB 11754</strain>
    </source>
</reference>
<keyword evidence="2" id="KW-1185">Reference proteome</keyword>
<evidence type="ECO:0000313" key="1">
    <source>
        <dbReference type="EMBL" id="AGC69632.1"/>
    </source>
</evidence>
<name>L7VSB2_THES1</name>
<dbReference type="RefSeq" id="WP_015360308.1">
    <property type="nucleotide sequence ID" value="NC_020134.1"/>
</dbReference>
<protein>
    <submittedName>
        <fullName evidence="1">Tetratricopeptide TPR_2 repeat protein</fullName>
    </submittedName>
</protein>
<sequence length="316" mass="36260">MDQKLLLDIRILKFQDYIRRKPERPFGYYGLGVQYLLSGTPRLADKMFMQALKKNPSYAPAKLGKLEVLLAENKFIAAAQYYRKNSDLFMRKKIYAKRIQKTVSGIYSLQSFSAYCRNFRSLFVFDEKIGALQKISGADKQNPVADILLSMYFLKKGRNDEKALTLFNICVGLAGINDRLRWDLIQALSKKEPSVARDIRLAGLFTAIPENAFGTDYANLLISCFMAQKDIDKVNHALSEFAKRNMTPSKKVMWEYINFCNSNNLWNSTLASFCKYLIESGWINGLLARTAIQLKSKGIIDEKDRMFKILSLYGYT</sequence>
<dbReference type="STRING" id="1121335.Cst_c26820"/>
<dbReference type="Proteomes" id="UP000011220">
    <property type="component" value="Chromosome"/>
</dbReference>
<dbReference type="SUPFAM" id="SSF48452">
    <property type="entry name" value="TPR-like"/>
    <property type="match status" value="1"/>
</dbReference>
<evidence type="ECO:0000313" key="2">
    <source>
        <dbReference type="Proteomes" id="UP000011220"/>
    </source>
</evidence>
<proteinExistence type="predicted"/>
<dbReference type="InterPro" id="IPR011990">
    <property type="entry name" value="TPR-like_helical_dom_sf"/>
</dbReference>
<dbReference type="KEGG" id="css:Cst_c26820"/>
<organism evidence="1 2">
    <name type="scientific">Thermoclostridium stercorarium (strain ATCC 35414 / DSM 8532 / NCIMB 11754)</name>
    <name type="common">Clostridium stercorarium</name>
    <dbReference type="NCBI Taxonomy" id="1121335"/>
    <lineage>
        <taxon>Bacteria</taxon>
        <taxon>Bacillati</taxon>
        <taxon>Bacillota</taxon>
        <taxon>Clostridia</taxon>
        <taxon>Eubacteriales</taxon>
        <taxon>Oscillospiraceae</taxon>
        <taxon>Thermoclostridium</taxon>
    </lineage>
</organism>
<dbReference type="AlphaFoldDB" id="L7VSB2"/>